<dbReference type="EMBL" id="JAGPXD010000002">
    <property type="protein sequence ID" value="KAH7368483.1"/>
    <property type="molecule type" value="Genomic_DNA"/>
</dbReference>
<name>A0A8K0TLD1_9PEZI</name>
<organism evidence="1 2">
    <name type="scientific">Plectosphaerella cucumerina</name>
    <dbReference type="NCBI Taxonomy" id="40658"/>
    <lineage>
        <taxon>Eukaryota</taxon>
        <taxon>Fungi</taxon>
        <taxon>Dikarya</taxon>
        <taxon>Ascomycota</taxon>
        <taxon>Pezizomycotina</taxon>
        <taxon>Sordariomycetes</taxon>
        <taxon>Hypocreomycetidae</taxon>
        <taxon>Glomerellales</taxon>
        <taxon>Plectosphaerellaceae</taxon>
        <taxon>Plectosphaerella</taxon>
    </lineage>
</organism>
<evidence type="ECO:0000313" key="1">
    <source>
        <dbReference type="EMBL" id="KAH7368483.1"/>
    </source>
</evidence>
<accession>A0A8K0TLD1</accession>
<evidence type="ECO:0000313" key="2">
    <source>
        <dbReference type="Proteomes" id="UP000813385"/>
    </source>
</evidence>
<keyword evidence="2" id="KW-1185">Reference proteome</keyword>
<proteinExistence type="predicted"/>
<comment type="caution">
    <text evidence="1">The sequence shown here is derived from an EMBL/GenBank/DDBJ whole genome shotgun (WGS) entry which is preliminary data.</text>
</comment>
<reference evidence="1" key="1">
    <citation type="journal article" date="2021" name="Nat. Commun.">
        <title>Genetic determinants of endophytism in the Arabidopsis root mycobiome.</title>
        <authorList>
            <person name="Mesny F."/>
            <person name="Miyauchi S."/>
            <person name="Thiergart T."/>
            <person name="Pickel B."/>
            <person name="Atanasova L."/>
            <person name="Karlsson M."/>
            <person name="Huettel B."/>
            <person name="Barry K.W."/>
            <person name="Haridas S."/>
            <person name="Chen C."/>
            <person name="Bauer D."/>
            <person name="Andreopoulos W."/>
            <person name="Pangilinan J."/>
            <person name="LaButti K."/>
            <person name="Riley R."/>
            <person name="Lipzen A."/>
            <person name="Clum A."/>
            <person name="Drula E."/>
            <person name="Henrissat B."/>
            <person name="Kohler A."/>
            <person name="Grigoriev I.V."/>
            <person name="Martin F.M."/>
            <person name="Hacquard S."/>
        </authorList>
    </citation>
    <scope>NUCLEOTIDE SEQUENCE</scope>
    <source>
        <strain evidence="1">MPI-CAGE-AT-0016</strain>
    </source>
</reference>
<sequence length="170" mass="19354">MTLNYGASCGWLHVLGTARAVRFGGQSSNPPGIRTPRPDPPRASPFLLLRWAWLICRLCSVLTGIVRPTYLAYWLRAPTAQRAARTVAYRGTWHPSRNNQVKRSGDPDLRMMRTVDDVNGDVMTSCATVRETLDSERNFKGVVHLIDSRLMVCFSWRLRRLWRLLGWSLG</sequence>
<gene>
    <name evidence="1" type="ORF">B0T11DRAFT_64510</name>
</gene>
<dbReference type="AlphaFoldDB" id="A0A8K0TLD1"/>
<protein>
    <submittedName>
        <fullName evidence="1">Uncharacterized protein</fullName>
    </submittedName>
</protein>
<dbReference type="Proteomes" id="UP000813385">
    <property type="component" value="Unassembled WGS sequence"/>
</dbReference>